<dbReference type="Proteomes" id="UP000237347">
    <property type="component" value="Unassembled WGS sequence"/>
</dbReference>
<organism evidence="8 9">
    <name type="scientific">Quercus suber</name>
    <name type="common">Cork oak</name>
    <dbReference type="NCBI Taxonomy" id="58331"/>
    <lineage>
        <taxon>Eukaryota</taxon>
        <taxon>Viridiplantae</taxon>
        <taxon>Streptophyta</taxon>
        <taxon>Embryophyta</taxon>
        <taxon>Tracheophyta</taxon>
        <taxon>Spermatophyta</taxon>
        <taxon>Magnoliopsida</taxon>
        <taxon>eudicotyledons</taxon>
        <taxon>Gunneridae</taxon>
        <taxon>Pentapetalae</taxon>
        <taxon>rosids</taxon>
        <taxon>fabids</taxon>
        <taxon>Fagales</taxon>
        <taxon>Fagaceae</taxon>
        <taxon>Quercus</taxon>
    </lineage>
</organism>
<sequence>MEAEQEQHEPQNSDSMEAEQEQHEPQNSDQRARETSYKKRNPTVMKKANELSQLCNIPVCVISYGPDGNVDTWPESRDDVVETKLCVMKNRIELLENKKRKWSNNNNNNNSTTSIPNNNNNYEVGSSSGSSRAEVARAYGLMSTIRRLNLPKMSLSQCSQ</sequence>
<keyword evidence="2" id="KW-0805">Transcription regulation</keyword>
<comment type="caution">
    <text evidence="8">The sequence shown here is derived from an EMBL/GenBank/DDBJ whole genome shotgun (WGS) entry which is preliminary data.</text>
</comment>
<keyword evidence="4" id="KW-0804">Transcription</keyword>
<dbReference type="SUPFAM" id="SSF55455">
    <property type="entry name" value="SRF-like"/>
    <property type="match status" value="1"/>
</dbReference>
<dbReference type="EMBL" id="PKMF04000004">
    <property type="protein sequence ID" value="KAK7861050.1"/>
    <property type="molecule type" value="Genomic_DNA"/>
</dbReference>
<protein>
    <submittedName>
        <fullName evidence="8">Agamous-like mads-box protein agl103</fullName>
    </submittedName>
</protein>
<evidence type="ECO:0000256" key="5">
    <source>
        <dbReference type="ARBA" id="ARBA00023242"/>
    </source>
</evidence>
<comment type="subcellular location">
    <subcellularLocation>
        <location evidence="1">Nucleus</location>
    </subcellularLocation>
</comment>
<dbReference type="GO" id="GO:0005634">
    <property type="term" value="C:nucleus"/>
    <property type="evidence" value="ECO:0007669"/>
    <property type="project" value="UniProtKB-SubCell"/>
</dbReference>
<evidence type="ECO:0000313" key="9">
    <source>
        <dbReference type="Proteomes" id="UP000237347"/>
    </source>
</evidence>
<evidence type="ECO:0000313" key="8">
    <source>
        <dbReference type="EMBL" id="KAK7861050.1"/>
    </source>
</evidence>
<keyword evidence="5" id="KW-0539">Nucleus</keyword>
<dbReference type="AlphaFoldDB" id="A0AAW0MBR3"/>
<evidence type="ECO:0000256" key="2">
    <source>
        <dbReference type="ARBA" id="ARBA00023015"/>
    </source>
</evidence>
<reference evidence="8 9" key="1">
    <citation type="journal article" date="2018" name="Sci. Data">
        <title>The draft genome sequence of cork oak.</title>
        <authorList>
            <person name="Ramos A.M."/>
            <person name="Usie A."/>
            <person name="Barbosa P."/>
            <person name="Barros P.M."/>
            <person name="Capote T."/>
            <person name="Chaves I."/>
            <person name="Simoes F."/>
            <person name="Abreu I."/>
            <person name="Carrasquinho I."/>
            <person name="Faro C."/>
            <person name="Guimaraes J.B."/>
            <person name="Mendonca D."/>
            <person name="Nobrega F."/>
            <person name="Rodrigues L."/>
            <person name="Saibo N.J.M."/>
            <person name="Varela M.C."/>
            <person name="Egas C."/>
            <person name="Matos J."/>
            <person name="Miguel C.M."/>
            <person name="Oliveira M.M."/>
            <person name="Ricardo C.P."/>
            <person name="Goncalves S."/>
        </authorList>
    </citation>
    <scope>NUCLEOTIDE SEQUENCE [LARGE SCALE GENOMIC DNA]</scope>
    <source>
        <strain evidence="9">cv. HL8</strain>
    </source>
</reference>
<feature type="compositionally biased region" description="Basic and acidic residues" evidence="6">
    <location>
        <begin position="1"/>
        <end position="11"/>
    </location>
</feature>
<accession>A0AAW0MBR3</accession>
<dbReference type="GO" id="GO:0046983">
    <property type="term" value="F:protein dimerization activity"/>
    <property type="evidence" value="ECO:0007669"/>
    <property type="project" value="InterPro"/>
</dbReference>
<keyword evidence="9" id="KW-1185">Reference proteome</keyword>
<evidence type="ECO:0000256" key="1">
    <source>
        <dbReference type="ARBA" id="ARBA00004123"/>
    </source>
</evidence>
<dbReference type="GO" id="GO:0003677">
    <property type="term" value="F:DNA binding"/>
    <property type="evidence" value="ECO:0007669"/>
    <property type="project" value="UniProtKB-KW"/>
</dbReference>
<feature type="region of interest" description="Disordered" evidence="6">
    <location>
        <begin position="101"/>
        <end position="129"/>
    </location>
</feature>
<evidence type="ECO:0000259" key="7">
    <source>
        <dbReference type="PROSITE" id="PS50066"/>
    </source>
</evidence>
<evidence type="ECO:0000256" key="4">
    <source>
        <dbReference type="ARBA" id="ARBA00023163"/>
    </source>
</evidence>
<dbReference type="InterPro" id="IPR002100">
    <property type="entry name" value="TF_MADSbox"/>
</dbReference>
<feature type="domain" description="MADS-box" evidence="7">
    <location>
        <begin position="29"/>
        <end position="77"/>
    </location>
</feature>
<gene>
    <name evidence="8" type="primary">AGL103_0</name>
    <name evidence="8" type="ORF">CFP56_029232</name>
</gene>
<keyword evidence="3" id="KW-0238">DNA-binding</keyword>
<feature type="compositionally biased region" description="Basic and acidic residues" evidence="6">
    <location>
        <begin position="20"/>
        <end position="37"/>
    </location>
</feature>
<feature type="region of interest" description="Disordered" evidence="6">
    <location>
        <begin position="1"/>
        <end position="44"/>
    </location>
</feature>
<proteinExistence type="predicted"/>
<evidence type="ECO:0000256" key="6">
    <source>
        <dbReference type="SAM" id="MobiDB-lite"/>
    </source>
</evidence>
<dbReference type="Pfam" id="PF00319">
    <property type="entry name" value="SRF-TF"/>
    <property type="match status" value="1"/>
</dbReference>
<feature type="compositionally biased region" description="Low complexity" evidence="6">
    <location>
        <begin position="103"/>
        <end position="121"/>
    </location>
</feature>
<name>A0AAW0MBR3_QUESU</name>
<dbReference type="Gene3D" id="3.40.1810.10">
    <property type="entry name" value="Transcription factor, MADS-box"/>
    <property type="match status" value="1"/>
</dbReference>
<dbReference type="PROSITE" id="PS50066">
    <property type="entry name" value="MADS_BOX_2"/>
    <property type="match status" value="1"/>
</dbReference>
<dbReference type="InterPro" id="IPR036879">
    <property type="entry name" value="TF_MADSbox_sf"/>
</dbReference>
<dbReference type="SMART" id="SM00432">
    <property type="entry name" value="MADS"/>
    <property type="match status" value="1"/>
</dbReference>
<evidence type="ECO:0000256" key="3">
    <source>
        <dbReference type="ARBA" id="ARBA00023125"/>
    </source>
</evidence>